<dbReference type="Pfam" id="PF12938">
    <property type="entry name" value="M_domain"/>
    <property type="match status" value="1"/>
</dbReference>
<dbReference type="Pfam" id="PF00076">
    <property type="entry name" value="RRM_1"/>
    <property type="match status" value="1"/>
</dbReference>
<dbReference type="Gene3D" id="3.30.70.330">
    <property type="match status" value="2"/>
</dbReference>
<dbReference type="CDD" id="cd12435">
    <property type="entry name" value="RRM_GW182_like"/>
    <property type="match status" value="1"/>
</dbReference>
<feature type="region of interest" description="Disordered" evidence="5">
    <location>
        <begin position="1497"/>
        <end position="1534"/>
    </location>
</feature>
<feature type="region of interest" description="Disordered" evidence="5">
    <location>
        <begin position="1609"/>
        <end position="1653"/>
    </location>
</feature>
<dbReference type="PANTHER" id="PTHR13020">
    <property type="entry name" value="TRINUCLEOTIDE REPEAT-CONTAINING GENE 6"/>
    <property type="match status" value="1"/>
</dbReference>
<feature type="domain" description="UBA" evidence="6">
    <location>
        <begin position="857"/>
        <end position="897"/>
    </location>
</feature>
<feature type="compositionally biased region" description="Low complexity" evidence="5">
    <location>
        <begin position="985"/>
        <end position="996"/>
    </location>
</feature>
<dbReference type="InterPro" id="IPR035979">
    <property type="entry name" value="RBD_domain_sf"/>
</dbReference>
<feature type="compositionally biased region" description="Polar residues" evidence="5">
    <location>
        <begin position="1635"/>
        <end position="1653"/>
    </location>
</feature>
<dbReference type="GO" id="GO:0005654">
    <property type="term" value="C:nucleoplasm"/>
    <property type="evidence" value="ECO:0007669"/>
    <property type="project" value="TreeGrafter"/>
</dbReference>
<keyword evidence="4" id="KW-0943">RNA-mediated gene silencing</keyword>
<dbReference type="GO" id="GO:0000932">
    <property type="term" value="C:P-body"/>
    <property type="evidence" value="ECO:0007669"/>
    <property type="project" value="TreeGrafter"/>
</dbReference>
<evidence type="ECO:0000313" key="7">
    <source>
        <dbReference type="EMBL" id="KAJ6641976.1"/>
    </source>
</evidence>
<dbReference type="FunFam" id="3.30.70.330:FF:000011">
    <property type="entry name" value="trinucleotide repeat-containing gene 6A protein-like"/>
    <property type="match status" value="1"/>
</dbReference>
<dbReference type="GO" id="GO:0035278">
    <property type="term" value="P:miRNA-mediated gene silencing by inhibition of translation"/>
    <property type="evidence" value="ECO:0007669"/>
    <property type="project" value="InterPro"/>
</dbReference>
<evidence type="ECO:0000259" key="6">
    <source>
        <dbReference type="PROSITE" id="PS50030"/>
    </source>
</evidence>
<gene>
    <name evidence="7" type="primary">gw</name>
    <name evidence="7" type="ORF">Bhyg_06921</name>
</gene>
<protein>
    <submittedName>
        <fullName evidence="7">Protein Gawky</fullName>
    </submittedName>
</protein>
<feature type="region of interest" description="Disordered" evidence="5">
    <location>
        <begin position="1336"/>
        <end position="1384"/>
    </location>
</feature>
<proteinExistence type="inferred from homology"/>
<feature type="compositionally biased region" description="Basic and acidic residues" evidence="5">
    <location>
        <begin position="596"/>
        <end position="606"/>
    </location>
</feature>
<feature type="compositionally biased region" description="Polar residues" evidence="5">
    <location>
        <begin position="1193"/>
        <end position="1206"/>
    </location>
</feature>
<evidence type="ECO:0000313" key="8">
    <source>
        <dbReference type="Proteomes" id="UP001151699"/>
    </source>
</evidence>
<feature type="compositionally biased region" description="Low complexity" evidence="5">
    <location>
        <begin position="229"/>
        <end position="252"/>
    </location>
</feature>
<feature type="compositionally biased region" description="Low complexity" evidence="5">
    <location>
        <begin position="698"/>
        <end position="713"/>
    </location>
</feature>
<keyword evidence="3" id="KW-0694">RNA-binding</keyword>
<feature type="compositionally biased region" description="Polar residues" evidence="5">
    <location>
        <begin position="1336"/>
        <end position="1355"/>
    </location>
</feature>
<feature type="compositionally biased region" description="Low complexity" evidence="5">
    <location>
        <begin position="638"/>
        <end position="657"/>
    </location>
</feature>
<feature type="compositionally biased region" description="Polar residues" evidence="5">
    <location>
        <begin position="253"/>
        <end position="287"/>
    </location>
</feature>
<dbReference type="InterPro" id="IPR015940">
    <property type="entry name" value="UBA"/>
</dbReference>
<evidence type="ECO:0000256" key="5">
    <source>
        <dbReference type="SAM" id="MobiDB-lite"/>
    </source>
</evidence>
<feature type="compositionally biased region" description="Polar residues" evidence="5">
    <location>
        <begin position="1522"/>
        <end position="1534"/>
    </location>
</feature>
<evidence type="ECO:0000256" key="4">
    <source>
        <dbReference type="ARBA" id="ARBA00023158"/>
    </source>
</evidence>
<dbReference type="Proteomes" id="UP001151699">
    <property type="component" value="Chromosome B"/>
</dbReference>
<dbReference type="InterPro" id="IPR052068">
    <property type="entry name" value="GW182_domain"/>
</dbReference>
<dbReference type="SMART" id="SM00165">
    <property type="entry name" value="UBA"/>
    <property type="match status" value="1"/>
</dbReference>
<dbReference type="GO" id="GO:0003723">
    <property type="term" value="F:RNA binding"/>
    <property type="evidence" value="ECO:0007669"/>
    <property type="project" value="UniProtKB-KW"/>
</dbReference>
<sequence length="1714" mass="182532">MDNGLGVLLPPVHLHIENMQSTTPSHIGSSSRNILTLITLNKNQIPYLVKLMINEYSDENELAIINSSNTNVTKILVMNNNDNIMDVDDKFRDNIWIMAVDNLLVASNTSVISDKQNLNTCDIDEKNEYFNDAKSDEYKNVMQTKQFDDNVNMLQSPPLKPKLFLSSNNYMPFDQLTQIVAREKHLVNYYYEHIANNGETKLPSTMASNERWGIPRMMRLRGGVEQGINNGTSGWGSPPSSSSSTNATSWGPTSNTQQQPAQQWGATSQQGNTSQQQPRQPDPNSNKNPSQQSGAAAQQQNAQMNPNQQVTGNSAQQQGNGNNWNTQGQQQPQQSGGAQPPNNNSGNAIQGGNNNNSNLGQVAGVVGGGTSTAAAKNQLEQLNTMREALFSQDGWGCQHVNQDSNWDVPGTPEPGMKVDPTTQPVWKPNINNGTELWEANLRNGGQPPPTPVQKTPWGHTPSSNLGGTWGEEDDGSEAGNVWTGAPANTSAQQWGQPNMWPAAQPVGAAAGPKKDGDWAGNTAASGNSNAGNVGTAGVVGAGGTGAANNWGDPREMRTGANPMDLRVDPRELRASGGTDPRAEACQRDMRMVDPRDQMRGDMRGDPRGISGRLNGTSEMWGQHHNLTHGSQMPLNKMGVGPAAAASGSAAGQWGGASQVPGPKDLSAMNKPTGWEEPSPPAQRRSMPNFDDGTSLWGQQQPQQSQQPPSQQQQRGQPNAHWKDLSDPLGRNMIRNAVGQSGPGVGNPSAQLPPSRIGPSGPIKSDAPMWGHAGGAGRVNSWDEGHSTNWEDKNAGGMGVGATGTWDGLPASSWPNKNKQIGAGGQAWQDQDANDWNHAAMPMAKQQQNKAAVTLELLRNSRQYQMMISLGLKKEEIDLALRTTNYNLEDATEMLKHTAVGGGGMDVWRRHDDHASNAFDHPGFPPKYQTGPTPSMPFPNNNPNILNNIANAGGNPISGVGNMQPIQAQKYLNQGGHNAGNGSNGNSGNVQGVSGFNQGTGANQPPGQASTQHLRMLVQQIQMAVQAGYLNHQILNQPLAPTTLHLLNQLLSNIKQLQMATTNMNRGGVNSIQMTLQVTKLKLAISTLQGQIANQQAIYVKQHGTHGAVGNTGGSSSSTSNDYLRGVQHSDSINALQGSFSEMSMNKLPEPGFQPTATPQSRLNQWKLPTVDALKDGDFKGIEVTDFSRAPGTTAKSTMSTSNSTIGSLGLQGDGTWSTGRNLNDGWPDSTQDQEKQDWPPSQPSPATAFTDLVPEFEPGKPWKGSQIKTIEDDPSITPGSVARSPLSIVPKEDLFAPSSKTSPTDLPPLSISNSTWSFNPSVSQPNFTSAISKISSKTNSWSDGGQQQATPTTSELWGAPMSKSARGPPPGLGSNKAGGNGSGAGTNGWIGSSLSSRNWAVNNNSGWSSNWLLLKNLTAQIDGSTLRTLCMQHGPLTTFHLYLSHGIAICKYSSREEANKAQMALNNCVLGNTTICAESPSEGEVQSILQHLGVPASQSQSGATSGSGGTVGGSVSSGQSAWRQPSQATPSRSIDGSTLRTLCMQHGPLTTFHLYLSHGIAICKYSSREEANKAQMALNNCVLGNTTICAESPSEGEVQSILQHLGVPASQSQSGATSGSGGTVGGSVSSGQSAWRQPSQATPSRSVDTWGSGSVWPSANVAGGGNNLWTPLDTATEQKLTKVKKKLFKLILVENEYLKKKKHVNCSTHTQFLE</sequence>
<reference evidence="7" key="1">
    <citation type="submission" date="2022-07" db="EMBL/GenBank/DDBJ databases">
        <authorList>
            <person name="Trinca V."/>
            <person name="Uliana J.V.C."/>
            <person name="Torres T.T."/>
            <person name="Ward R.J."/>
            <person name="Monesi N."/>
        </authorList>
    </citation>
    <scope>NUCLEOTIDE SEQUENCE</scope>
    <source>
        <strain evidence="7">HSMRA1968</strain>
        <tissue evidence="7">Whole embryos</tissue>
    </source>
</reference>
<dbReference type="OrthoDB" id="5919166at2759"/>
<dbReference type="EMBL" id="WJQU01000002">
    <property type="protein sequence ID" value="KAJ6641976.1"/>
    <property type="molecule type" value="Genomic_DNA"/>
</dbReference>
<feature type="region of interest" description="Disordered" evidence="5">
    <location>
        <begin position="972"/>
        <end position="1008"/>
    </location>
</feature>
<evidence type="ECO:0000256" key="1">
    <source>
        <dbReference type="ARBA" id="ARBA00007302"/>
    </source>
</evidence>
<feature type="region of interest" description="Disordered" evidence="5">
    <location>
        <begin position="224"/>
        <end position="364"/>
    </location>
</feature>
<dbReference type="PANTHER" id="PTHR13020:SF25">
    <property type="entry name" value="PROTEIN GAWKY"/>
    <property type="match status" value="1"/>
</dbReference>
<feature type="region of interest" description="Disordered" evidence="5">
    <location>
        <begin position="1191"/>
        <end position="1284"/>
    </location>
</feature>
<evidence type="ECO:0000256" key="2">
    <source>
        <dbReference type="ARBA" id="ARBA00022845"/>
    </source>
</evidence>
<keyword evidence="2" id="KW-0810">Translation regulation</keyword>
<keyword evidence="8" id="KW-1185">Reference proteome</keyword>
<organism evidence="7 8">
    <name type="scientific">Pseudolycoriella hygida</name>
    <dbReference type="NCBI Taxonomy" id="35572"/>
    <lineage>
        <taxon>Eukaryota</taxon>
        <taxon>Metazoa</taxon>
        <taxon>Ecdysozoa</taxon>
        <taxon>Arthropoda</taxon>
        <taxon>Hexapoda</taxon>
        <taxon>Insecta</taxon>
        <taxon>Pterygota</taxon>
        <taxon>Neoptera</taxon>
        <taxon>Endopterygota</taxon>
        <taxon>Diptera</taxon>
        <taxon>Nematocera</taxon>
        <taxon>Sciaroidea</taxon>
        <taxon>Sciaridae</taxon>
        <taxon>Pseudolycoriella</taxon>
    </lineage>
</organism>
<accession>A0A9Q0N368</accession>
<dbReference type="GO" id="GO:0060213">
    <property type="term" value="P:positive regulation of nuclear-transcribed mRNA poly(A) tail shortening"/>
    <property type="evidence" value="ECO:0007669"/>
    <property type="project" value="TreeGrafter"/>
</dbReference>
<dbReference type="InterPro" id="IPR033503">
    <property type="entry name" value="GW182_RRM"/>
</dbReference>
<feature type="region of interest" description="Disordered" evidence="5">
    <location>
        <begin position="441"/>
        <end position="478"/>
    </location>
</feature>
<feature type="compositionally biased region" description="Polar residues" evidence="5">
    <location>
        <begin position="998"/>
        <end position="1008"/>
    </location>
</feature>
<feature type="region of interest" description="Disordered" evidence="5">
    <location>
        <begin position="596"/>
        <end position="753"/>
    </location>
</feature>
<dbReference type="InterPro" id="IPR026805">
    <property type="entry name" value="GW182_M_dom"/>
</dbReference>
<dbReference type="SUPFAM" id="SSF54928">
    <property type="entry name" value="RNA-binding domain, RBD"/>
    <property type="match status" value="2"/>
</dbReference>
<dbReference type="InterPro" id="IPR000504">
    <property type="entry name" value="RRM_dom"/>
</dbReference>
<comment type="caution">
    <text evidence="7">The sequence shown here is derived from an EMBL/GenBank/DDBJ whole genome shotgun (WGS) entry which is preliminary data.</text>
</comment>
<name>A0A9Q0N368_9DIPT</name>
<feature type="region of interest" description="Disordered" evidence="5">
    <location>
        <begin position="915"/>
        <end position="941"/>
    </location>
</feature>
<feature type="compositionally biased region" description="Low complexity" evidence="5">
    <location>
        <begin position="288"/>
        <end position="364"/>
    </location>
</feature>
<comment type="similarity">
    <text evidence="1">Belongs to the GW182 family.</text>
</comment>
<dbReference type="PROSITE" id="PS50030">
    <property type="entry name" value="UBA"/>
    <property type="match status" value="1"/>
</dbReference>
<dbReference type="InterPro" id="IPR012677">
    <property type="entry name" value="Nucleotide-bd_a/b_plait_sf"/>
</dbReference>
<evidence type="ECO:0000256" key="3">
    <source>
        <dbReference type="ARBA" id="ARBA00022884"/>
    </source>
</evidence>